<reference evidence="5 6" key="1">
    <citation type="submission" date="2017-07" db="EMBL/GenBank/DDBJ databases">
        <title>Genome sequence of the Sordaria macrospora wild type strain R19027.</title>
        <authorList>
            <person name="Nowrousian M."/>
            <person name="Teichert I."/>
            <person name="Kueck U."/>
        </authorList>
    </citation>
    <scope>NUCLEOTIDE SEQUENCE [LARGE SCALE GENOMIC DNA]</scope>
    <source>
        <strain evidence="5 6">R19027</strain>
        <tissue evidence="5">Mycelium</tissue>
    </source>
</reference>
<dbReference type="InterPro" id="IPR056186">
    <property type="entry name" value="PDZ_CPAF-rel"/>
</dbReference>
<evidence type="ECO:0000259" key="4">
    <source>
        <dbReference type="Pfam" id="PF23658"/>
    </source>
</evidence>
<gene>
    <name evidence="5" type="ORF">SMACR_00046</name>
</gene>
<sequence>MFLTTPSLWALALSSTVLAAPTARGTKATGCAAVRKAYNLAKKDGVPTVKPSVALACLESVPIDVEKDVALIDYLLPYAQFQSTLGYLKAPPKEYLLPGVDVIGGLIQIREKLRDGGYSNQFDFTKDLSRVYQAAHDGHFGYSPALLSVFALRRTFQLVSISEDGTTLPKVYIDDDILFQSNSSTISPVESIDDIPIDNLLTQEAHMQGLQDPDAQYNAIFFSPAIQTKYQDHFVAGSYVLDFPDSHNVRFSNGSSKEIPNMALIMTDFSNIDSGEKLHEQVEVPKTNATLPMEKRADVSEILTIEPLRRYPSNPVAIHKYRYISGYLLEDDKDTCVLAAFTFQPAENKLPGYSMTEDLTEARRIIHETLSSCKADGRTRLIVDMSANDGGYIDLGYELYRNLFPKAKMWTGSRIRAHPAADLLGSLLYDTAAQEIATAGLLQLDPTTGAPYKTWGDLYGPVSVTGDEMESNMLAANKSGPVDGKEFYVTGFAPNEVLPEQPFKTENIVVLTNGICISTCTIFTGLMQREQGVRTIAVGGRPLHTPMQAVGGSKGSQVAMPANIRQWFGYILNADRGNVTIKSKELAALLPSPDLPPLEPITLAGSGVNYRNAYADGADSTEDKEDDYPTQFLYEAANCRLFYKAEHMRSMAPLWRDVAAAAWKNASCVPESTVKRDGDKWIISDEVPQFTGRVRSRVYIYDGPGSLTSGVWQAYGKVNTTGLGDNYTLSEDDYVVPEGFKEMWAELADEENKKTNTEKEQENKEEEEKKEQEKSAAVGRLGPGTVQVLTTSVLVVVGMLAMI</sequence>
<dbReference type="GO" id="GO:0008236">
    <property type="term" value="F:serine-type peptidase activity"/>
    <property type="evidence" value="ECO:0007669"/>
    <property type="project" value="InterPro"/>
</dbReference>
<feature type="compositionally biased region" description="Basic and acidic residues" evidence="1">
    <location>
        <begin position="749"/>
        <end position="774"/>
    </location>
</feature>
<dbReference type="PANTHER" id="PTHR37049">
    <property type="entry name" value="PEPTIDASE S41 FAMILY PROTEIN"/>
    <property type="match status" value="1"/>
</dbReference>
<dbReference type="OMA" id="ICASACG"/>
<dbReference type="PANTHER" id="PTHR37049:SF4">
    <property type="entry name" value="RHODANESE DOMAIN-CONTAINING PROTEIN"/>
    <property type="match status" value="1"/>
</dbReference>
<dbReference type="Gene3D" id="3.90.226.10">
    <property type="entry name" value="2-enoyl-CoA Hydratase, Chain A, domain 1"/>
    <property type="match status" value="1"/>
</dbReference>
<dbReference type="GO" id="GO:0006508">
    <property type="term" value="P:proteolysis"/>
    <property type="evidence" value="ECO:0007669"/>
    <property type="project" value="InterPro"/>
</dbReference>
<comment type="caution">
    <text evidence="5">The sequence shown here is derived from an EMBL/GenBank/DDBJ whole genome shotgun (WGS) entry which is preliminary data.</text>
</comment>
<organism evidence="5 6">
    <name type="scientific">Sordaria macrospora</name>
    <dbReference type="NCBI Taxonomy" id="5147"/>
    <lineage>
        <taxon>Eukaryota</taxon>
        <taxon>Fungi</taxon>
        <taxon>Dikarya</taxon>
        <taxon>Ascomycota</taxon>
        <taxon>Pezizomycotina</taxon>
        <taxon>Sordariomycetes</taxon>
        <taxon>Sordariomycetidae</taxon>
        <taxon>Sordariales</taxon>
        <taxon>Sordariaceae</taxon>
        <taxon>Sordaria</taxon>
    </lineage>
</organism>
<evidence type="ECO:0000313" key="5">
    <source>
        <dbReference type="EMBL" id="KAA8624252.1"/>
    </source>
</evidence>
<feature type="domain" description="CPAF-like PDZ" evidence="4">
    <location>
        <begin position="152"/>
        <end position="269"/>
    </location>
</feature>
<evidence type="ECO:0000256" key="1">
    <source>
        <dbReference type="SAM" id="MobiDB-lite"/>
    </source>
</evidence>
<dbReference type="VEuPathDB" id="FungiDB:SMAC_00046"/>
<evidence type="ECO:0000256" key="2">
    <source>
        <dbReference type="SAM" id="SignalP"/>
    </source>
</evidence>
<evidence type="ECO:0000313" key="6">
    <source>
        <dbReference type="Proteomes" id="UP000433876"/>
    </source>
</evidence>
<keyword evidence="2" id="KW-0732">Signal</keyword>
<dbReference type="EMBL" id="NMPR01000243">
    <property type="protein sequence ID" value="KAA8624252.1"/>
    <property type="molecule type" value="Genomic_DNA"/>
</dbReference>
<feature type="domain" description="Tail specific protease" evidence="3">
    <location>
        <begin position="361"/>
        <end position="533"/>
    </location>
</feature>
<name>A0A8S8ZGT1_SORMA</name>
<feature type="signal peptide" evidence="2">
    <location>
        <begin position="1"/>
        <end position="19"/>
    </location>
</feature>
<dbReference type="Pfam" id="PF03572">
    <property type="entry name" value="Peptidase_S41"/>
    <property type="match status" value="1"/>
</dbReference>
<proteinExistence type="predicted"/>
<dbReference type="InterPro" id="IPR005151">
    <property type="entry name" value="Tail-specific_protease"/>
</dbReference>
<dbReference type="InterPro" id="IPR029045">
    <property type="entry name" value="ClpP/crotonase-like_dom_sf"/>
</dbReference>
<dbReference type="Pfam" id="PF23658">
    <property type="entry name" value="PDZ_CPAF_rel"/>
    <property type="match status" value="1"/>
</dbReference>
<dbReference type="SUPFAM" id="SSF52096">
    <property type="entry name" value="ClpP/crotonase"/>
    <property type="match status" value="1"/>
</dbReference>
<dbReference type="AlphaFoldDB" id="A0A8S8ZGT1"/>
<protein>
    <recommendedName>
        <fullName evidence="7">Tail specific protease domain-containing protein</fullName>
    </recommendedName>
</protein>
<dbReference type="Proteomes" id="UP000433876">
    <property type="component" value="Unassembled WGS sequence"/>
</dbReference>
<evidence type="ECO:0000259" key="3">
    <source>
        <dbReference type="Pfam" id="PF03572"/>
    </source>
</evidence>
<accession>A0A8S8ZGT1</accession>
<dbReference type="InterPro" id="IPR052766">
    <property type="entry name" value="S41A_metabolite_peptidase"/>
</dbReference>
<feature type="chain" id="PRO_5035813483" description="Tail specific protease domain-containing protein" evidence="2">
    <location>
        <begin position="20"/>
        <end position="803"/>
    </location>
</feature>
<feature type="region of interest" description="Disordered" evidence="1">
    <location>
        <begin position="749"/>
        <end position="779"/>
    </location>
</feature>
<evidence type="ECO:0008006" key="7">
    <source>
        <dbReference type="Google" id="ProtNLM"/>
    </source>
</evidence>